<name>A0A366LPW2_9ACTN</name>
<accession>A0A366LPW2</accession>
<organism evidence="6 7">
    <name type="scientific">Spongiactinospora rosea</name>
    <dbReference type="NCBI Taxonomy" id="2248750"/>
    <lineage>
        <taxon>Bacteria</taxon>
        <taxon>Bacillati</taxon>
        <taxon>Actinomycetota</taxon>
        <taxon>Actinomycetes</taxon>
        <taxon>Streptosporangiales</taxon>
        <taxon>Streptosporangiaceae</taxon>
        <taxon>Spongiactinospora</taxon>
    </lineage>
</organism>
<protein>
    <recommendedName>
        <fullName evidence="5">HTH merR-type domain-containing protein</fullName>
    </recommendedName>
</protein>
<dbReference type="Gene3D" id="1.10.1660.10">
    <property type="match status" value="1"/>
</dbReference>
<dbReference type="GO" id="GO:0003677">
    <property type="term" value="F:DNA binding"/>
    <property type="evidence" value="ECO:0007669"/>
    <property type="project" value="UniProtKB-KW"/>
</dbReference>
<keyword evidence="2" id="KW-0805">Transcription regulation</keyword>
<keyword evidence="4" id="KW-0804">Transcription</keyword>
<dbReference type="SUPFAM" id="SSF46689">
    <property type="entry name" value="Homeodomain-like"/>
    <property type="match status" value="1"/>
</dbReference>
<dbReference type="SUPFAM" id="SSF46955">
    <property type="entry name" value="Putative DNA-binding domain"/>
    <property type="match status" value="1"/>
</dbReference>
<evidence type="ECO:0000256" key="2">
    <source>
        <dbReference type="ARBA" id="ARBA00023015"/>
    </source>
</evidence>
<dbReference type="InterPro" id="IPR047057">
    <property type="entry name" value="MerR_fam"/>
</dbReference>
<proteinExistence type="predicted"/>
<reference evidence="6 7" key="1">
    <citation type="submission" date="2018-06" db="EMBL/GenBank/DDBJ databases">
        <title>Sphaerisporangium craniellae sp. nov., isolated from a marine sponge in the South China Sea.</title>
        <authorList>
            <person name="Li L."/>
        </authorList>
    </citation>
    <scope>NUCLEOTIDE SEQUENCE [LARGE SCALE GENOMIC DNA]</scope>
    <source>
        <strain evidence="6 7">LHW63015</strain>
    </source>
</reference>
<dbReference type="OrthoDB" id="9802039at2"/>
<dbReference type="Proteomes" id="UP000253303">
    <property type="component" value="Unassembled WGS sequence"/>
</dbReference>
<evidence type="ECO:0000256" key="1">
    <source>
        <dbReference type="ARBA" id="ARBA00022491"/>
    </source>
</evidence>
<dbReference type="PANTHER" id="PTHR30204">
    <property type="entry name" value="REDOX-CYCLING DRUG-SENSING TRANSCRIPTIONAL ACTIVATOR SOXR"/>
    <property type="match status" value="1"/>
</dbReference>
<evidence type="ECO:0000256" key="3">
    <source>
        <dbReference type="ARBA" id="ARBA00023125"/>
    </source>
</evidence>
<dbReference type="PROSITE" id="PS50937">
    <property type="entry name" value="HTH_MERR_2"/>
    <property type="match status" value="1"/>
</dbReference>
<dbReference type="InterPro" id="IPR009057">
    <property type="entry name" value="Homeodomain-like_sf"/>
</dbReference>
<keyword evidence="7" id="KW-1185">Reference proteome</keyword>
<dbReference type="Pfam" id="PF13411">
    <property type="entry name" value="MerR_1"/>
    <property type="match status" value="1"/>
</dbReference>
<dbReference type="Pfam" id="PF13551">
    <property type="entry name" value="HTH_29"/>
    <property type="match status" value="1"/>
</dbReference>
<dbReference type="InterPro" id="IPR009061">
    <property type="entry name" value="DNA-bd_dom_put_sf"/>
</dbReference>
<evidence type="ECO:0000313" key="7">
    <source>
        <dbReference type="Proteomes" id="UP000253303"/>
    </source>
</evidence>
<feature type="domain" description="HTH merR-type" evidence="5">
    <location>
        <begin position="309"/>
        <end position="374"/>
    </location>
</feature>
<dbReference type="InterPro" id="IPR000551">
    <property type="entry name" value="MerR-type_HTH_dom"/>
</dbReference>
<evidence type="ECO:0000256" key="4">
    <source>
        <dbReference type="ARBA" id="ARBA00023163"/>
    </source>
</evidence>
<keyword evidence="3" id="KW-0238">DNA-binding</keyword>
<dbReference type="SMART" id="SM00422">
    <property type="entry name" value="HTH_MERR"/>
    <property type="match status" value="1"/>
</dbReference>
<dbReference type="PANTHER" id="PTHR30204:SF69">
    <property type="entry name" value="MERR-FAMILY TRANSCRIPTIONAL REGULATOR"/>
    <property type="match status" value="1"/>
</dbReference>
<dbReference type="EMBL" id="QMEY01000020">
    <property type="protein sequence ID" value="RBQ15931.1"/>
    <property type="molecule type" value="Genomic_DNA"/>
</dbReference>
<keyword evidence="1" id="KW-0678">Repressor</keyword>
<sequence length="435" mass="47315">MAAAALVLRAGDRVRLASLARASGVPARVSRRAEIILMAADGVANGAIADRLGASRKTVVKWRGRYERSGVAGLEDGPRQGRPREVDHDAIIAATLRPPPAELGVPHWSSRRLAAHLGVGSATVARAWREAGVRPHGPGSFTFATSPELVGRITDVAGLYLGPSGNAIALRVADGAGEPTSPPAGAAALVTALQGTSPHRGGGLFGFLEEVAGACPEDGGRIALCLALEHDDQADEVRALLTARRHVRVHVVPVRRWIDLVEIWLGLIGREAAGREIRAASRDFVWVDQPHTPVSPRRRMPDNGEIVPIRTVADGFAIPFSTLHYWERQGLVAPHRLQGQRFYDAAQIRRIALVQLWRETGMLTIDDIATVLTDHETKNWHDTVRDRIDAINEQAERLSAARTYLSHLLTCPHEPLEECPDFKEMVAARVQTWLD</sequence>
<evidence type="ECO:0000259" key="5">
    <source>
        <dbReference type="PROSITE" id="PS50937"/>
    </source>
</evidence>
<evidence type="ECO:0000313" key="6">
    <source>
        <dbReference type="EMBL" id="RBQ15931.1"/>
    </source>
</evidence>
<gene>
    <name evidence="6" type="ORF">DP939_33565</name>
</gene>
<dbReference type="RefSeq" id="WP_113984851.1">
    <property type="nucleotide sequence ID" value="NZ_QMEY01000020.1"/>
</dbReference>
<dbReference type="GO" id="GO:0003700">
    <property type="term" value="F:DNA-binding transcription factor activity"/>
    <property type="evidence" value="ECO:0007669"/>
    <property type="project" value="InterPro"/>
</dbReference>
<comment type="caution">
    <text evidence="6">The sequence shown here is derived from an EMBL/GenBank/DDBJ whole genome shotgun (WGS) entry which is preliminary data.</text>
</comment>
<dbReference type="AlphaFoldDB" id="A0A366LPW2"/>